<name>A0A7J7LQG8_9MAGN</name>
<keyword evidence="12" id="KW-1185">Reference proteome</keyword>
<sequence>MSSEYPERKRKSRSKRNGTNSVAETLARWKEANIQLENNDGYKKIRRVPAKGSKKGCMRGKGGPENSDCSYRGVRQRTWGKWVGEIREPNRGRRLWLGTFPTAVEAAIAYDEAARAMYGPGARLNLPGTSKESYSGGTTSTSESTMTTSDYSCHYGDEMRDVKVNLPEYGECQMKFPKSGAKMEAVEENVCNVGSDSANYRSTGNFDPRYFMSYESFDPNNIKFEAGFDSNNILDFSRVKTEEDVGFTEVPRDSNMDNFSTEEMFDVDDLLRDLDSAPAVPTSGFISGNDLSVQVGCTLKNEAPPDDYSYQLQNPDAKLLGSLCHMEQTPSSVDYSYNFLKAEDENFSFGFDDDQVQFDMSFLDTGL</sequence>
<dbReference type="EMBL" id="JACGCM010002109">
    <property type="protein sequence ID" value="KAF6144809.1"/>
    <property type="molecule type" value="Genomic_DNA"/>
</dbReference>
<protein>
    <recommendedName>
        <fullName evidence="10">AP2/ERF domain-containing protein</fullName>
    </recommendedName>
</protein>
<dbReference type="SMART" id="SM00380">
    <property type="entry name" value="AP2"/>
    <property type="match status" value="1"/>
</dbReference>
<evidence type="ECO:0000256" key="3">
    <source>
        <dbReference type="ARBA" id="ARBA00023016"/>
    </source>
</evidence>
<proteinExistence type="inferred from homology"/>
<dbReference type="AlphaFoldDB" id="A0A7J7LQG8"/>
<dbReference type="SUPFAM" id="SSF54171">
    <property type="entry name" value="DNA-binding domain"/>
    <property type="match status" value="1"/>
</dbReference>
<keyword evidence="5" id="KW-0010">Activator</keyword>
<evidence type="ECO:0000313" key="12">
    <source>
        <dbReference type="Proteomes" id="UP000541444"/>
    </source>
</evidence>
<dbReference type="InterPro" id="IPR016177">
    <property type="entry name" value="DNA-bd_dom_sf"/>
</dbReference>
<keyword evidence="7" id="KW-0539">Nucleus</keyword>
<dbReference type="InterPro" id="IPR036955">
    <property type="entry name" value="AP2/ERF_dom_sf"/>
</dbReference>
<dbReference type="Pfam" id="PF00847">
    <property type="entry name" value="AP2"/>
    <property type="match status" value="1"/>
</dbReference>
<keyword evidence="4" id="KW-0238">DNA-binding</keyword>
<comment type="caution">
    <text evidence="11">The sequence shown here is derived from an EMBL/GenBank/DDBJ whole genome shotgun (WGS) entry which is preliminary data.</text>
</comment>
<dbReference type="CDD" id="cd00018">
    <property type="entry name" value="AP2"/>
    <property type="match status" value="1"/>
</dbReference>
<dbReference type="FunFam" id="3.30.730.10:FF:000001">
    <property type="entry name" value="Ethylene-responsive transcription factor 2"/>
    <property type="match status" value="1"/>
</dbReference>
<keyword evidence="3" id="KW-0346">Stress response</keyword>
<dbReference type="OrthoDB" id="550883at2759"/>
<feature type="compositionally biased region" description="Low complexity" evidence="9">
    <location>
        <begin position="128"/>
        <end position="149"/>
    </location>
</feature>
<organism evidence="11 12">
    <name type="scientific">Kingdonia uniflora</name>
    <dbReference type="NCBI Taxonomy" id="39325"/>
    <lineage>
        <taxon>Eukaryota</taxon>
        <taxon>Viridiplantae</taxon>
        <taxon>Streptophyta</taxon>
        <taxon>Embryophyta</taxon>
        <taxon>Tracheophyta</taxon>
        <taxon>Spermatophyta</taxon>
        <taxon>Magnoliopsida</taxon>
        <taxon>Ranunculales</taxon>
        <taxon>Circaeasteraceae</taxon>
        <taxon>Kingdonia</taxon>
    </lineage>
</organism>
<dbReference type="PANTHER" id="PTHR31241">
    <property type="entry name" value="DEHYDRATION-RESPONSIVE ELEMENT-BINDING PROTEIN 2C"/>
    <property type="match status" value="1"/>
</dbReference>
<evidence type="ECO:0000313" key="11">
    <source>
        <dbReference type="EMBL" id="KAF6144809.1"/>
    </source>
</evidence>
<dbReference type="GO" id="GO:0006950">
    <property type="term" value="P:response to stress"/>
    <property type="evidence" value="ECO:0007669"/>
    <property type="project" value="TreeGrafter"/>
</dbReference>
<keyword evidence="2" id="KW-0805">Transcription regulation</keyword>
<dbReference type="Proteomes" id="UP000541444">
    <property type="component" value="Unassembled WGS sequence"/>
</dbReference>
<gene>
    <name evidence="11" type="ORF">GIB67_038908</name>
</gene>
<dbReference type="PRINTS" id="PR00367">
    <property type="entry name" value="ETHRSPELEMNT"/>
</dbReference>
<dbReference type="GO" id="GO:0005634">
    <property type="term" value="C:nucleus"/>
    <property type="evidence" value="ECO:0007669"/>
    <property type="project" value="UniProtKB-SubCell"/>
</dbReference>
<dbReference type="GO" id="GO:0000976">
    <property type="term" value="F:transcription cis-regulatory region binding"/>
    <property type="evidence" value="ECO:0007669"/>
    <property type="project" value="TreeGrafter"/>
</dbReference>
<evidence type="ECO:0000256" key="7">
    <source>
        <dbReference type="ARBA" id="ARBA00023242"/>
    </source>
</evidence>
<dbReference type="Gene3D" id="3.30.730.10">
    <property type="entry name" value="AP2/ERF domain"/>
    <property type="match status" value="1"/>
</dbReference>
<feature type="region of interest" description="Disordered" evidence="9">
    <location>
        <begin position="1"/>
        <end position="24"/>
    </location>
</feature>
<keyword evidence="6" id="KW-0804">Transcription</keyword>
<reference evidence="11 12" key="1">
    <citation type="journal article" date="2020" name="IScience">
        <title>Genome Sequencing of the Endangered Kingdonia uniflora (Circaeasteraceae, Ranunculales) Reveals Potential Mechanisms of Evolutionary Specialization.</title>
        <authorList>
            <person name="Sun Y."/>
            <person name="Deng T."/>
            <person name="Zhang A."/>
            <person name="Moore M.J."/>
            <person name="Landis J.B."/>
            <person name="Lin N."/>
            <person name="Zhang H."/>
            <person name="Zhang X."/>
            <person name="Huang J."/>
            <person name="Zhang X."/>
            <person name="Sun H."/>
            <person name="Wang H."/>
        </authorList>
    </citation>
    <scope>NUCLEOTIDE SEQUENCE [LARGE SCALE GENOMIC DNA]</scope>
    <source>
        <strain evidence="11">TB1705</strain>
        <tissue evidence="11">Leaf</tissue>
    </source>
</reference>
<dbReference type="GO" id="GO:0045893">
    <property type="term" value="P:positive regulation of DNA-templated transcription"/>
    <property type="evidence" value="ECO:0007669"/>
    <property type="project" value="TreeGrafter"/>
</dbReference>
<feature type="region of interest" description="Disordered" evidence="9">
    <location>
        <begin position="127"/>
        <end position="150"/>
    </location>
</feature>
<dbReference type="InterPro" id="IPR001471">
    <property type="entry name" value="AP2/ERF_dom"/>
</dbReference>
<evidence type="ECO:0000256" key="6">
    <source>
        <dbReference type="ARBA" id="ARBA00023163"/>
    </source>
</evidence>
<comment type="similarity">
    <text evidence="8">Belongs to the AP2/ERF transcription factor family. ERF subfamily.</text>
</comment>
<evidence type="ECO:0000256" key="9">
    <source>
        <dbReference type="SAM" id="MobiDB-lite"/>
    </source>
</evidence>
<evidence type="ECO:0000259" key="10">
    <source>
        <dbReference type="PROSITE" id="PS51032"/>
    </source>
</evidence>
<dbReference type="PANTHER" id="PTHR31241:SF62">
    <property type="entry name" value="DEHYDRATION-RESPONSIVE ELEMENT-BINDING PROTEIN 2D"/>
    <property type="match status" value="1"/>
</dbReference>
<comment type="subcellular location">
    <subcellularLocation>
        <location evidence="1">Nucleus</location>
    </subcellularLocation>
</comment>
<evidence type="ECO:0000256" key="8">
    <source>
        <dbReference type="ARBA" id="ARBA00024343"/>
    </source>
</evidence>
<feature type="domain" description="AP2/ERF" evidence="10">
    <location>
        <begin position="70"/>
        <end position="127"/>
    </location>
</feature>
<dbReference type="GO" id="GO:0003700">
    <property type="term" value="F:DNA-binding transcription factor activity"/>
    <property type="evidence" value="ECO:0007669"/>
    <property type="project" value="InterPro"/>
</dbReference>
<evidence type="ECO:0000256" key="5">
    <source>
        <dbReference type="ARBA" id="ARBA00023159"/>
    </source>
</evidence>
<accession>A0A7J7LQG8</accession>
<evidence type="ECO:0000256" key="1">
    <source>
        <dbReference type="ARBA" id="ARBA00004123"/>
    </source>
</evidence>
<evidence type="ECO:0000256" key="4">
    <source>
        <dbReference type="ARBA" id="ARBA00023125"/>
    </source>
</evidence>
<dbReference type="PROSITE" id="PS51032">
    <property type="entry name" value="AP2_ERF"/>
    <property type="match status" value="1"/>
</dbReference>
<evidence type="ECO:0000256" key="2">
    <source>
        <dbReference type="ARBA" id="ARBA00023015"/>
    </source>
</evidence>